<dbReference type="Pfam" id="PF08044">
    <property type="entry name" value="DUF1707"/>
    <property type="match status" value="1"/>
</dbReference>
<feature type="region of interest" description="Disordered" evidence="2">
    <location>
        <begin position="1"/>
        <end position="20"/>
    </location>
</feature>
<reference evidence="4 5" key="1">
    <citation type="submission" date="2024-10" db="EMBL/GenBank/DDBJ databases">
        <title>The Natural Products Discovery Center: Release of the First 8490 Sequenced Strains for Exploring Actinobacteria Biosynthetic Diversity.</title>
        <authorList>
            <person name="Kalkreuter E."/>
            <person name="Kautsar S.A."/>
            <person name="Yang D."/>
            <person name="Bader C.D."/>
            <person name="Teijaro C.N."/>
            <person name="Fluegel L."/>
            <person name="Davis C.M."/>
            <person name="Simpson J.R."/>
            <person name="Lauterbach L."/>
            <person name="Steele A.D."/>
            <person name="Gui C."/>
            <person name="Meng S."/>
            <person name="Li G."/>
            <person name="Viehrig K."/>
            <person name="Ye F."/>
            <person name="Su P."/>
            <person name="Kiefer A.F."/>
            <person name="Nichols A."/>
            <person name="Cepeda A.J."/>
            <person name="Yan W."/>
            <person name="Fan B."/>
            <person name="Jiang Y."/>
            <person name="Adhikari A."/>
            <person name="Zheng C.-J."/>
            <person name="Schuster L."/>
            <person name="Cowan T.M."/>
            <person name="Smanski M.J."/>
            <person name="Chevrette M.G."/>
            <person name="De Carvalho L.P.S."/>
            <person name="Shen B."/>
        </authorList>
    </citation>
    <scope>NUCLEOTIDE SEQUENCE [LARGE SCALE GENOMIC DNA]</scope>
    <source>
        <strain evidence="4 5">NPDC053399</strain>
    </source>
</reference>
<keyword evidence="5" id="KW-1185">Reference proteome</keyword>
<dbReference type="InterPro" id="IPR000253">
    <property type="entry name" value="FHA_dom"/>
</dbReference>
<dbReference type="Pfam" id="PF00498">
    <property type="entry name" value="FHA"/>
    <property type="match status" value="1"/>
</dbReference>
<feature type="domain" description="FHA" evidence="3">
    <location>
        <begin position="108"/>
        <end position="157"/>
    </location>
</feature>
<comment type="caution">
    <text evidence="4">The sequence shown here is derived from an EMBL/GenBank/DDBJ whole genome shotgun (WGS) entry which is preliminary data.</text>
</comment>
<dbReference type="InterPro" id="IPR012551">
    <property type="entry name" value="DUF1707_SHOCT-like"/>
</dbReference>
<sequence length="181" mass="19856">MTSPEFRAQGVRPSENERDHALDVLRAGTGDGRISHDTFMHRMHIVLTARSRAEVDGALADLPSRGRAPQLLLRTVARLSALSVRLRGSWRTQQLPGLRLPEPGPQPLRIGRAPVCDLRLGHDSVSRTHAELRYQDNAWLLSDLGSLNGTHVNGLRITGTVRVQPGDHVAFGSLNFRLASG</sequence>
<dbReference type="InterPro" id="IPR008984">
    <property type="entry name" value="SMAD_FHA_dom_sf"/>
</dbReference>
<organism evidence="4 5">
    <name type="scientific">Streptomyces fildesensis</name>
    <dbReference type="NCBI Taxonomy" id="375757"/>
    <lineage>
        <taxon>Bacteria</taxon>
        <taxon>Bacillati</taxon>
        <taxon>Actinomycetota</taxon>
        <taxon>Actinomycetes</taxon>
        <taxon>Kitasatosporales</taxon>
        <taxon>Streptomycetaceae</taxon>
        <taxon>Streptomyces</taxon>
    </lineage>
</organism>
<dbReference type="EMBL" id="JBITYG010000001">
    <property type="protein sequence ID" value="MFI9099976.1"/>
    <property type="molecule type" value="Genomic_DNA"/>
</dbReference>
<evidence type="ECO:0000256" key="1">
    <source>
        <dbReference type="ARBA" id="ARBA00022553"/>
    </source>
</evidence>
<accession>A0ABW8C3I5</accession>
<protein>
    <submittedName>
        <fullName evidence="4">FHA domain-containing protein</fullName>
    </submittedName>
</protein>
<gene>
    <name evidence="4" type="ORF">ACIGXA_05595</name>
</gene>
<evidence type="ECO:0000313" key="5">
    <source>
        <dbReference type="Proteomes" id="UP001614394"/>
    </source>
</evidence>
<dbReference type="RefSeq" id="WP_399644644.1">
    <property type="nucleotide sequence ID" value="NZ_JBITYG010000001.1"/>
</dbReference>
<dbReference type="CDD" id="cd00060">
    <property type="entry name" value="FHA"/>
    <property type="match status" value="1"/>
</dbReference>
<evidence type="ECO:0000259" key="3">
    <source>
        <dbReference type="PROSITE" id="PS50006"/>
    </source>
</evidence>
<dbReference type="PANTHER" id="PTHR23308">
    <property type="entry name" value="NUCLEAR INHIBITOR OF PROTEIN PHOSPHATASE-1"/>
    <property type="match status" value="1"/>
</dbReference>
<dbReference type="SMART" id="SM00240">
    <property type="entry name" value="FHA"/>
    <property type="match status" value="1"/>
</dbReference>
<evidence type="ECO:0000313" key="4">
    <source>
        <dbReference type="EMBL" id="MFI9099976.1"/>
    </source>
</evidence>
<keyword evidence="1" id="KW-0597">Phosphoprotein</keyword>
<proteinExistence type="predicted"/>
<dbReference type="SUPFAM" id="SSF49879">
    <property type="entry name" value="SMAD/FHA domain"/>
    <property type="match status" value="1"/>
</dbReference>
<name>A0ABW8C3I5_9ACTN</name>
<dbReference type="Proteomes" id="UP001614394">
    <property type="component" value="Unassembled WGS sequence"/>
</dbReference>
<dbReference type="Gene3D" id="2.60.200.20">
    <property type="match status" value="1"/>
</dbReference>
<dbReference type="InterPro" id="IPR050923">
    <property type="entry name" value="Cell_Proc_Reg/RNA_Proc"/>
</dbReference>
<dbReference type="PROSITE" id="PS50006">
    <property type="entry name" value="FHA_DOMAIN"/>
    <property type="match status" value="1"/>
</dbReference>
<evidence type="ECO:0000256" key="2">
    <source>
        <dbReference type="SAM" id="MobiDB-lite"/>
    </source>
</evidence>